<reference evidence="1 2" key="1">
    <citation type="submission" date="2015-12" db="EMBL/GenBank/DDBJ databases">
        <title>The genome of Folsomia candida.</title>
        <authorList>
            <person name="Faddeeva A."/>
            <person name="Derks M.F."/>
            <person name="Anvar Y."/>
            <person name="Smit S."/>
            <person name="Van Straalen N."/>
            <person name="Roelofs D."/>
        </authorList>
    </citation>
    <scope>NUCLEOTIDE SEQUENCE [LARGE SCALE GENOMIC DNA]</scope>
    <source>
        <strain evidence="1 2">VU population</strain>
        <tissue evidence="1">Whole body</tissue>
    </source>
</reference>
<protein>
    <submittedName>
        <fullName evidence="1">Uncharacterized protein</fullName>
    </submittedName>
</protein>
<dbReference type="Gene3D" id="2.160.20.10">
    <property type="entry name" value="Single-stranded right-handed beta-helix, Pectin lyase-like"/>
    <property type="match status" value="1"/>
</dbReference>
<keyword evidence="2" id="KW-1185">Reference proteome</keyword>
<dbReference type="Proteomes" id="UP000198287">
    <property type="component" value="Unassembled WGS sequence"/>
</dbReference>
<dbReference type="AlphaFoldDB" id="A0A226E1J2"/>
<evidence type="ECO:0000313" key="1">
    <source>
        <dbReference type="EMBL" id="OXA50801.1"/>
    </source>
</evidence>
<proteinExistence type="predicted"/>
<organism evidence="1 2">
    <name type="scientific">Folsomia candida</name>
    <name type="common">Springtail</name>
    <dbReference type="NCBI Taxonomy" id="158441"/>
    <lineage>
        <taxon>Eukaryota</taxon>
        <taxon>Metazoa</taxon>
        <taxon>Ecdysozoa</taxon>
        <taxon>Arthropoda</taxon>
        <taxon>Hexapoda</taxon>
        <taxon>Collembola</taxon>
        <taxon>Entomobryomorpha</taxon>
        <taxon>Isotomoidea</taxon>
        <taxon>Isotomidae</taxon>
        <taxon>Proisotominae</taxon>
        <taxon>Folsomia</taxon>
    </lineage>
</organism>
<name>A0A226E1J2_FOLCA</name>
<evidence type="ECO:0000313" key="2">
    <source>
        <dbReference type="Proteomes" id="UP000198287"/>
    </source>
</evidence>
<sequence>MGGEPSKQTFTPQKSSELVLALENAKPGDEIILDAVTYLGEFTLGGPPSTPTTPPITLRGTTSLDKQLRTIISSESTAISISSGKWIVSGLTIQAGELGVEVAGRVENTGILLETTASPTLIDTVTINMSSSKRTSLSVAEGCLGVHVHTTKCNGIASISGDEGFYTFCNFDGVNMFGNGNDFTSSSLQILFEASGTSENMFEWPGGRISTLSDTPLPLPK</sequence>
<dbReference type="SUPFAM" id="SSF51126">
    <property type="entry name" value="Pectin lyase-like"/>
    <property type="match status" value="1"/>
</dbReference>
<dbReference type="InterPro" id="IPR011050">
    <property type="entry name" value="Pectin_lyase_fold/virulence"/>
</dbReference>
<gene>
    <name evidence="1" type="ORF">Fcan01_14326</name>
</gene>
<comment type="caution">
    <text evidence="1">The sequence shown here is derived from an EMBL/GenBank/DDBJ whole genome shotgun (WGS) entry which is preliminary data.</text>
</comment>
<accession>A0A226E1J2</accession>
<dbReference type="EMBL" id="LNIX01000008">
    <property type="protein sequence ID" value="OXA50801.1"/>
    <property type="molecule type" value="Genomic_DNA"/>
</dbReference>
<dbReference type="InterPro" id="IPR012334">
    <property type="entry name" value="Pectin_lyas_fold"/>
</dbReference>